<gene>
    <name evidence="2" type="ORF">V8G54_019563</name>
</gene>
<organism evidence="2 3">
    <name type="scientific">Vigna mungo</name>
    <name type="common">Black gram</name>
    <name type="synonym">Phaseolus mungo</name>
    <dbReference type="NCBI Taxonomy" id="3915"/>
    <lineage>
        <taxon>Eukaryota</taxon>
        <taxon>Viridiplantae</taxon>
        <taxon>Streptophyta</taxon>
        <taxon>Embryophyta</taxon>
        <taxon>Tracheophyta</taxon>
        <taxon>Spermatophyta</taxon>
        <taxon>Magnoliopsida</taxon>
        <taxon>eudicotyledons</taxon>
        <taxon>Gunneridae</taxon>
        <taxon>Pentapetalae</taxon>
        <taxon>rosids</taxon>
        <taxon>fabids</taxon>
        <taxon>Fabales</taxon>
        <taxon>Fabaceae</taxon>
        <taxon>Papilionoideae</taxon>
        <taxon>50 kb inversion clade</taxon>
        <taxon>NPAAA clade</taxon>
        <taxon>indigoferoid/millettioid clade</taxon>
        <taxon>Phaseoleae</taxon>
        <taxon>Vigna</taxon>
    </lineage>
</organism>
<protein>
    <submittedName>
        <fullName evidence="2">Uncharacterized protein</fullName>
    </submittedName>
</protein>
<feature type="transmembrane region" description="Helical" evidence="1">
    <location>
        <begin position="264"/>
        <end position="292"/>
    </location>
</feature>
<feature type="transmembrane region" description="Helical" evidence="1">
    <location>
        <begin position="229"/>
        <end position="252"/>
    </location>
</feature>
<evidence type="ECO:0000313" key="2">
    <source>
        <dbReference type="EMBL" id="WVZ06217.1"/>
    </source>
</evidence>
<evidence type="ECO:0000256" key="1">
    <source>
        <dbReference type="SAM" id="Phobius"/>
    </source>
</evidence>
<feature type="transmembrane region" description="Helical" evidence="1">
    <location>
        <begin position="191"/>
        <end position="209"/>
    </location>
</feature>
<name>A0AAQ3NBW3_VIGMU</name>
<proteinExistence type="predicted"/>
<dbReference type="Proteomes" id="UP001374535">
    <property type="component" value="Chromosome 6"/>
</dbReference>
<reference evidence="2 3" key="1">
    <citation type="journal article" date="2023" name="Life. Sci Alliance">
        <title>Evolutionary insights into 3D genome organization and epigenetic landscape of Vigna mungo.</title>
        <authorList>
            <person name="Junaid A."/>
            <person name="Singh B."/>
            <person name="Bhatia S."/>
        </authorList>
    </citation>
    <scope>NUCLEOTIDE SEQUENCE [LARGE SCALE GENOMIC DNA]</scope>
    <source>
        <strain evidence="2">Urdbean</strain>
    </source>
</reference>
<evidence type="ECO:0000313" key="3">
    <source>
        <dbReference type="Proteomes" id="UP001374535"/>
    </source>
</evidence>
<dbReference type="AlphaFoldDB" id="A0AAQ3NBW3"/>
<keyword evidence="3" id="KW-1185">Reference proteome</keyword>
<keyword evidence="1" id="KW-1133">Transmembrane helix</keyword>
<keyword evidence="1" id="KW-0472">Membrane</keyword>
<keyword evidence="1" id="KW-0812">Transmembrane</keyword>
<sequence length="298" mass="33993">MDLQSEKDPDMIERLREIPLICNDGTMLFKDSIESICELPLLLLLVPQKREYISKLYKELSWSCMGPSIKNAKEDNLFFEAENPFSHMGGTFKAPLCTDTVRYHSTIEGHMTGSRIWNMSGFCYFNVKNQKVNQSFTTENKFLECINEPYDGNPLHTRITLKTSQLRDKFTVCDLNNNSEHFSHEKRKKTVHRVSSFVMASTVFLWVAMEMCSQLSIIQLHPKSGPMLFFSTILKLFGFMAYVSATAAMIVNGAPFSRMQTSMLMFWATFMLVNSAKSLTEVYLPLIGIIFAGSSTII</sequence>
<accession>A0AAQ3NBW3</accession>
<dbReference type="EMBL" id="CP144695">
    <property type="protein sequence ID" value="WVZ06217.1"/>
    <property type="molecule type" value="Genomic_DNA"/>
</dbReference>